<protein>
    <submittedName>
        <fullName evidence="2">Uncharacterized protein</fullName>
    </submittedName>
</protein>
<evidence type="ECO:0000313" key="2">
    <source>
        <dbReference type="EMBL" id="KJA17645.1"/>
    </source>
</evidence>
<evidence type="ECO:0000256" key="1">
    <source>
        <dbReference type="SAM" id="MobiDB-lite"/>
    </source>
</evidence>
<gene>
    <name evidence="2" type="ORF">HYPSUDRAFT_1007069</name>
</gene>
<dbReference type="EMBL" id="KN817600">
    <property type="protein sequence ID" value="KJA17645.1"/>
    <property type="molecule type" value="Genomic_DNA"/>
</dbReference>
<dbReference type="Proteomes" id="UP000054270">
    <property type="component" value="Unassembled WGS sequence"/>
</dbReference>
<feature type="region of interest" description="Disordered" evidence="1">
    <location>
        <begin position="56"/>
        <end position="97"/>
    </location>
</feature>
<evidence type="ECO:0000313" key="3">
    <source>
        <dbReference type="Proteomes" id="UP000054270"/>
    </source>
</evidence>
<dbReference type="AlphaFoldDB" id="A0A0D2PBH3"/>
<accession>A0A0D2PBH3</accession>
<sequence>MPQFPSSRSVIRRQGLHLECAILLHILYRGGIKHPSMSACIPPPTQLPRPSIKAEHKIAGSGGQGCHREPGFAIEVAPGPALPRNPSASRRNRQQRAPRCKICPLPRHLYAESRWKSEYSPCRAHHPTDQRDSAPICAVDLPAQRVHRRKRRAQRGAR</sequence>
<proteinExistence type="predicted"/>
<organism evidence="2 3">
    <name type="scientific">Hypholoma sublateritium (strain FD-334 SS-4)</name>
    <dbReference type="NCBI Taxonomy" id="945553"/>
    <lineage>
        <taxon>Eukaryota</taxon>
        <taxon>Fungi</taxon>
        <taxon>Dikarya</taxon>
        <taxon>Basidiomycota</taxon>
        <taxon>Agaricomycotina</taxon>
        <taxon>Agaricomycetes</taxon>
        <taxon>Agaricomycetidae</taxon>
        <taxon>Agaricales</taxon>
        <taxon>Agaricineae</taxon>
        <taxon>Strophariaceae</taxon>
        <taxon>Hypholoma</taxon>
    </lineage>
</organism>
<keyword evidence="3" id="KW-1185">Reference proteome</keyword>
<name>A0A0D2PBH3_HYPSF</name>
<reference evidence="3" key="1">
    <citation type="submission" date="2014-04" db="EMBL/GenBank/DDBJ databases">
        <title>Evolutionary Origins and Diversification of the Mycorrhizal Mutualists.</title>
        <authorList>
            <consortium name="DOE Joint Genome Institute"/>
            <consortium name="Mycorrhizal Genomics Consortium"/>
            <person name="Kohler A."/>
            <person name="Kuo A."/>
            <person name="Nagy L.G."/>
            <person name="Floudas D."/>
            <person name="Copeland A."/>
            <person name="Barry K.W."/>
            <person name="Cichocki N."/>
            <person name="Veneault-Fourrey C."/>
            <person name="LaButti K."/>
            <person name="Lindquist E.A."/>
            <person name="Lipzen A."/>
            <person name="Lundell T."/>
            <person name="Morin E."/>
            <person name="Murat C."/>
            <person name="Riley R."/>
            <person name="Ohm R."/>
            <person name="Sun H."/>
            <person name="Tunlid A."/>
            <person name="Henrissat B."/>
            <person name="Grigoriev I.V."/>
            <person name="Hibbett D.S."/>
            <person name="Martin F."/>
        </authorList>
    </citation>
    <scope>NUCLEOTIDE SEQUENCE [LARGE SCALE GENOMIC DNA]</scope>
    <source>
        <strain evidence="3">FD-334 SS-4</strain>
    </source>
</reference>